<dbReference type="Pfam" id="PF14833">
    <property type="entry name" value="NAD_binding_11"/>
    <property type="match status" value="1"/>
</dbReference>
<dbReference type="STRING" id="1169540.A0A0G4EIL3"/>
<dbReference type="InterPro" id="IPR008927">
    <property type="entry name" value="6-PGluconate_DH-like_C_sf"/>
</dbReference>
<dbReference type="SUPFAM" id="SSF48179">
    <property type="entry name" value="6-phosphogluconate dehydrogenase C-terminal domain-like"/>
    <property type="match status" value="1"/>
</dbReference>
<dbReference type="Gene3D" id="3.40.50.720">
    <property type="entry name" value="NAD(P)-binding Rossmann-like Domain"/>
    <property type="match status" value="1"/>
</dbReference>
<sequence>MGKEVVKEAHCLSIDCSLDDCIDEQSTWRPTIGFIGCGTIGGRHVENFLENGYAVCVYDISATRMAETKAIGAKLTAGCYECAASSDVIFTSLPTPADVSKAVLDEDTGILRAIAPGKIYVDITTNSTAMVHRLCGAIEARGGEMLDAPFNDCPVGATSIYGMGLAVLASGNIDTFHRVHHLLALMADNVLYCGSIGKGTECKLIHNAVNAVAVQAVSEGVTLGLAAGIPLNTIWDALRLGAFGQNAGDIHGLPHYWFSRRMDSDACPPAFTVKLLRKDLRLTLALAKERDVPVPQISATEQEYMEAEKRGWAHCAATKVRCLQEARAGVVAKGDVPLLPHPMMQCGSAPSSPRSAPSASRTANRKSAACISRECPLWMVVVLVVVTNLVQWVLRGAVQGDGWWL</sequence>
<dbReference type="GO" id="GO:0050661">
    <property type="term" value="F:NADP binding"/>
    <property type="evidence" value="ECO:0007669"/>
    <property type="project" value="InterPro"/>
</dbReference>
<dbReference type="GO" id="GO:0051287">
    <property type="term" value="F:NAD binding"/>
    <property type="evidence" value="ECO:0007669"/>
    <property type="project" value="InterPro"/>
</dbReference>
<dbReference type="InterPro" id="IPR029154">
    <property type="entry name" value="HIBADH-like_NADP-bd"/>
</dbReference>
<proteinExistence type="predicted"/>
<feature type="domain" description="3-hydroxyisobutyrate dehydrogenase-like NAD-binding" evidence="2">
    <location>
        <begin position="197"/>
        <end position="313"/>
    </location>
</feature>
<dbReference type="EMBL" id="CDMY01000236">
    <property type="protein sequence ID" value="CEL95727.1"/>
    <property type="molecule type" value="Genomic_DNA"/>
</dbReference>
<evidence type="ECO:0008006" key="5">
    <source>
        <dbReference type="Google" id="ProtNLM"/>
    </source>
</evidence>
<dbReference type="InParanoid" id="A0A0G4EIL3"/>
<dbReference type="OrthoDB" id="435038at2759"/>
<reference evidence="3 4" key="1">
    <citation type="submission" date="2014-11" db="EMBL/GenBank/DDBJ databases">
        <authorList>
            <person name="Zhu J."/>
            <person name="Qi W."/>
            <person name="Song R."/>
        </authorList>
    </citation>
    <scope>NUCLEOTIDE SEQUENCE [LARGE SCALE GENOMIC DNA]</scope>
</reference>
<protein>
    <recommendedName>
        <fullName evidence="5">6-phosphogluconate dehydrogenase NADP-binding domain-containing protein</fullName>
    </recommendedName>
</protein>
<dbReference type="VEuPathDB" id="CryptoDB:Vbra_3780"/>
<organism evidence="3 4">
    <name type="scientific">Vitrella brassicaformis (strain CCMP3155)</name>
    <dbReference type="NCBI Taxonomy" id="1169540"/>
    <lineage>
        <taxon>Eukaryota</taxon>
        <taxon>Sar</taxon>
        <taxon>Alveolata</taxon>
        <taxon>Colpodellida</taxon>
        <taxon>Vitrellaceae</taxon>
        <taxon>Vitrella</taxon>
    </lineage>
</organism>
<dbReference type="Pfam" id="PF03446">
    <property type="entry name" value="NAD_binding_2"/>
    <property type="match status" value="1"/>
</dbReference>
<accession>A0A0G4EIL3</accession>
<dbReference type="SUPFAM" id="SSF51735">
    <property type="entry name" value="NAD(P)-binding Rossmann-fold domains"/>
    <property type="match status" value="1"/>
</dbReference>
<dbReference type="InterPro" id="IPR013328">
    <property type="entry name" value="6PGD_dom2"/>
</dbReference>
<evidence type="ECO:0000313" key="3">
    <source>
        <dbReference type="EMBL" id="CEL95727.1"/>
    </source>
</evidence>
<name>A0A0G4EIL3_VITBC</name>
<evidence type="ECO:0000313" key="4">
    <source>
        <dbReference type="Proteomes" id="UP000041254"/>
    </source>
</evidence>
<dbReference type="PANTHER" id="PTHR43060:SF15">
    <property type="entry name" value="3-HYDROXYISOBUTYRATE DEHYDROGENASE-LIKE 1, MITOCHONDRIAL-RELATED"/>
    <property type="match status" value="1"/>
</dbReference>
<keyword evidence="4" id="KW-1185">Reference proteome</keyword>
<dbReference type="Gene3D" id="1.10.1040.10">
    <property type="entry name" value="N-(1-d-carboxylethyl)-l-norvaline Dehydrogenase, domain 2"/>
    <property type="match status" value="1"/>
</dbReference>
<dbReference type="Proteomes" id="UP000041254">
    <property type="component" value="Unassembled WGS sequence"/>
</dbReference>
<dbReference type="InterPro" id="IPR006115">
    <property type="entry name" value="6PGDH_NADP-bd"/>
</dbReference>
<gene>
    <name evidence="3" type="ORF">Vbra_3780</name>
</gene>
<dbReference type="PANTHER" id="PTHR43060">
    <property type="entry name" value="3-HYDROXYISOBUTYRATE DEHYDROGENASE-LIKE 1, MITOCHONDRIAL-RELATED"/>
    <property type="match status" value="1"/>
</dbReference>
<dbReference type="AlphaFoldDB" id="A0A0G4EIL3"/>
<evidence type="ECO:0000259" key="1">
    <source>
        <dbReference type="Pfam" id="PF03446"/>
    </source>
</evidence>
<evidence type="ECO:0000259" key="2">
    <source>
        <dbReference type="Pfam" id="PF14833"/>
    </source>
</evidence>
<feature type="domain" description="6-phosphogluconate dehydrogenase NADP-binding" evidence="1">
    <location>
        <begin position="31"/>
        <end position="194"/>
    </location>
</feature>
<dbReference type="InterPro" id="IPR036291">
    <property type="entry name" value="NAD(P)-bd_dom_sf"/>
</dbReference>
<dbReference type="OMA" id="LHDKDFG"/>